<dbReference type="InterPro" id="IPR022659">
    <property type="entry name" value="Pr_cel_nuc_antig_CS"/>
</dbReference>
<dbReference type="PANTHER" id="PTHR11352">
    <property type="entry name" value="PROLIFERATING CELL NUCLEAR ANTIGEN"/>
    <property type="match status" value="1"/>
</dbReference>
<keyword evidence="5 7" id="KW-0539">Nucleus</keyword>
<evidence type="ECO:0000256" key="7">
    <source>
        <dbReference type="RuleBase" id="RU000641"/>
    </source>
</evidence>
<evidence type="ECO:0000256" key="1">
    <source>
        <dbReference type="ARBA" id="ARBA00004123"/>
    </source>
</evidence>
<evidence type="ECO:0000256" key="3">
    <source>
        <dbReference type="ARBA" id="ARBA00022705"/>
    </source>
</evidence>
<dbReference type="RefSeq" id="XP_002419832.1">
    <property type="nucleotide sequence ID" value="XM_002419787.1"/>
</dbReference>
<dbReference type="PANTHER" id="PTHR11352:SF0">
    <property type="entry name" value="PROLIFERATING CELL NUCLEAR ANTIGEN"/>
    <property type="match status" value="1"/>
</dbReference>
<dbReference type="GO" id="GO:0043626">
    <property type="term" value="C:PCNA complex"/>
    <property type="evidence" value="ECO:0007669"/>
    <property type="project" value="TreeGrafter"/>
</dbReference>
<dbReference type="PRINTS" id="PR00339">
    <property type="entry name" value="PCNACYCLIN"/>
</dbReference>
<name>B9WFM8_CANDC</name>
<dbReference type="InterPro" id="IPR000730">
    <property type="entry name" value="Pr_cel_nuc_antig"/>
</dbReference>
<dbReference type="InterPro" id="IPR022648">
    <property type="entry name" value="Pr_cel_nuc_antig_N"/>
</dbReference>
<evidence type="ECO:0000313" key="12">
    <source>
        <dbReference type="CGD" id="CAL0000164546"/>
    </source>
</evidence>
<comment type="function">
    <text evidence="6">This protein is an auxiliary protein of DNA polymerase delta and is involved in the control of eukaryotic DNA replication by increasing the polymerase's processibility during elongation of the leading strand. Involved in DNA repair.</text>
</comment>
<dbReference type="GO" id="GO:0003677">
    <property type="term" value="F:DNA binding"/>
    <property type="evidence" value="ECO:0007669"/>
    <property type="project" value="UniProtKB-KW"/>
</dbReference>
<dbReference type="Gene3D" id="3.10.150.10">
    <property type="entry name" value="DNA Polymerase III, subunit A, domain 2"/>
    <property type="match status" value="2"/>
</dbReference>
<sequence length="320" mass="36445">MGASPTIFFYHCRENEKKKKESKYLYIFFFFLLSFPFPFHLSPSIFILYSIDTQKKRTTLIMLEGKFEEAALLKKVVEAIKDCVKKCNFNCSEHGITVQAVDDSRVLLVSLLIGQTSFSEYRCDRDVTLGIDLESFSKIIKSANNDDFLTLLAEDSPDQIMAILEEKQKEKISEYSLKLMDIDSEFLQIDDMEYDAVVNMPSSDFAKLVRDLKNLSESLRVVVTKDSVKFTSEGDSGSGSVILKPYTNMNNERESVTISLDDPVDLTFGLKYLNDIVKASTLSDVITIKLADKTPALFEFKMQSGGYLRYYLAPKFDDDE</sequence>
<dbReference type="GeneID" id="8047429"/>
<dbReference type="OrthoDB" id="534348at2759"/>
<dbReference type="InterPro" id="IPR022649">
    <property type="entry name" value="Pr_cel_nuc_antig_C"/>
</dbReference>
<dbReference type="GO" id="GO:0006273">
    <property type="term" value="P:lagging strand elongation"/>
    <property type="evidence" value="ECO:0007669"/>
    <property type="project" value="UniProtKB-ARBA"/>
</dbReference>
<evidence type="ECO:0000259" key="10">
    <source>
        <dbReference type="Pfam" id="PF00705"/>
    </source>
</evidence>
<organism evidence="13 14">
    <name type="scientific">Candida dubliniensis (strain CD36 / ATCC MYA-646 / CBS 7987 / NCPF 3949 / NRRL Y-17841)</name>
    <name type="common">Yeast</name>
    <dbReference type="NCBI Taxonomy" id="573826"/>
    <lineage>
        <taxon>Eukaryota</taxon>
        <taxon>Fungi</taxon>
        <taxon>Dikarya</taxon>
        <taxon>Ascomycota</taxon>
        <taxon>Saccharomycotina</taxon>
        <taxon>Pichiomycetes</taxon>
        <taxon>Debaryomycetaceae</taxon>
        <taxon>Candida/Lodderomyces clade</taxon>
        <taxon>Candida</taxon>
    </lineage>
</organism>
<gene>
    <name evidence="12" type="ordered locus">Cd36_41670</name>
    <name evidence="13" type="ORF">CD36_41670</name>
</gene>
<feature type="domain" description="Proliferating cell nuclear antigen PCNA N-terminal" evidence="10">
    <location>
        <begin position="62"/>
        <end position="184"/>
    </location>
</feature>
<evidence type="ECO:0000256" key="4">
    <source>
        <dbReference type="ARBA" id="ARBA00023125"/>
    </source>
</evidence>
<keyword evidence="9" id="KW-0472">Membrane</keyword>
<keyword evidence="4 8" id="KW-0238">DNA-binding</keyword>
<evidence type="ECO:0000259" key="11">
    <source>
        <dbReference type="Pfam" id="PF02747"/>
    </source>
</evidence>
<dbReference type="VEuPathDB" id="FungiDB:CD36_41670"/>
<comment type="similarity">
    <text evidence="2 8">Belongs to the PCNA family.</text>
</comment>
<comment type="subcellular location">
    <subcellularLocation>
        <location evidence="1 7">Nucleus</location>
    </subcellularLocation>
</comment>
<keyword evidence="3 8" id="KW-0235">DNA replication</keyword>
<dbReference type="InterPro" id="IPR046938">
    <property type="entry name" value="DNA_clamp_sf"/>
</dbReference>
<dbReference type="GO" id="GO:0070987">
    <property type="term" value="P:error-free translesion synthesis"/>
    <property type="evidence" value="ECO:0007669"/>
    <property type="project" value="UniProtKB-ARBA"/>
</dbReference>
<keyword evidence="14" id="KW-1185">Reference proteome</keyword>
<evidence type="ECO:0000256" key="8">
    <source>
        <dbReference type="RuleBase" id="RU003671"/>
    </source>
</evidence>
<dbReference type="GO" id="GO:0006298">
    <property type="term" value="P:mismatch repair"/>
    <property type="evidence" value="ECO:0007669"/>
    <property type="project" value="TreeGrafter"/>
</dbReference>
<keyword evidence="9" id="KW-0812">Transmembrane</keyword>
<reference evidence="13 14" key="1">
    <citation type="journal article" date="2009" name="Genome Res.">
        <title>Comparative genomics of the fungal pathogens Candida dubliniensis and Candida albicans.</title>
        <authorList>
            <person name="Jackson A.P."/>
            <person name="Gamble J.A."/>
            <person name="Yeomans T."/>
            <person name="Moran G.P."/>
            <person name="Saunders D."/>
            <person name="Harris D."/>
            <person name="Aslett M."/>
            <person name="Barrell J.F."/>
            <person name="Butler G."/>
            <person name="Citiulo F."/>
            <person name="Coleman D.C."/>
            <person name="de Groot P.W.J."/>
            <person name="Goodwin T.J."/>
            <person name="Quail M.A."/>
            <person name="McQuillan J."/>
            <person name="Munro C.A."/>
            <person name="Pain A."/>
            <person name="Poulter R.T."/>
            <person name="Rajandream M.A."/>
            <person name="Renauld H."/>
            <person name="Spiering M.J."/>
            <person name="Tivey A."/>
            <person name="Gow N.A.R."/>
            <person name="Barrell B."/>
            <person name="Sullivan D.J."/>
            <person name="Berriman M."/>
        </authorList>
    </citation>
    <scope>NUCLEOTIDE SEQUENCE [LARGE SCALE GENOMIC DNA]</scope>
    <source>
        <strain evidence="14">CD36 / ATCC MYA-646 / CBS 7987 / NCPF 3949 / NRRL Y-17841</strain>
    </source>
</reference>
<dbReference type="HAMAP" id="MF_00317">
    <property type="entry name" value="DNApol_clamp_arch"/>
    <property type="match status" value="1"/>
</dbReference>
<dbReference type="eggNOG" id="KOG1636">
    <property type="taxonomic scope" value="Eukaryota"/>
</dbReference>
<dbReference type="CGD" id="CAL0000164546">
    <property type="gene designation" value="Cd36_41670"/>
</dbReference>
<dbReference type="FunFam" id="3.10.150.10:FF:000006">
    <property type="entry name" value="Proliferating cell nuclear antigen"/>
    <property type="match status" value="1"/>
</dbReference>
<evidence type="ECO:0000256" key="5">
    <source>
        <dbReference type="ARBA" id="ARBA00023242"/>
    </source>
</evidence>
<proteinExistence type="inferred from homology"/>
<evidence type="ECO:0000313" key="14">
    <source>
        <dbReference type="Proteomes" id="UP000002605"/>
    </source>
</evidence>
<dbReference type="GO" id="GO:0030337">
    <property type="term" value="F:DNA polymerase processivity factor activity"/>
    <property type="evidence" value="ECO:0007669"/>
    <property type="project" value="InterPro"/>
</dbReference>
<dbReference type="GO" id="GO:0006275">
    <property type="term" value="P:regulation of DNA replication"/>
    <property type="evidence" value="ECO:0007669"/>
    <property type="project" value="InterPro"/>
</dbReference>
<comment type="function">
    <text evidence="7">This protein is an auxiliary protein of DNA polymerase delta and is involved in the control of eukaryotic DNA replication by increasing the polymerase's processivity during elongation of the leading strand.</text>
</comment>
<keyword evidence="9" id="KW-1133">Transmembrane helix</keyword>
<dbReference type="Pfam" id="PF02747">
    <property type="entry name" value="PCNA_C"/>
    <property type="match status" value="1"/>
</dbReference>
<feature type="transmembrane region" description="Helical" evidence="9">
    <location>
        <begin position="24"/>
        <end position="49"/>
    </location>
</feature>
<dbReference type="Pfam" id="PF00705">
    <property type="entry name" value="PCNA_N"/>
    <property type="match status" value="1"/>
</dbReference>
<evidence type="ECO:0000256" key="6">
    <source>
        <dbReference type="ARBA" id="ARBA00054163"/>
    </source>
</evidence>
<feature type="domain" description="Proliferating cell nuclear antigen PCNA C-terminal" evidence="11">
    <location>
        <begin position="189"/>
        <end position="315"/>
    </location>
</feature>
<protein>
    <recommendedName>
        <fullName evidence="7">DNA sliding clamp PCNA</fullName>
    </recommendedName>
</protein>
<dbReference type="EMBL" id="FM992691">
    <property type="protein sequence ID" value="CAX42047.1"/>
    <property type="molecule type" value="Genomic_DNA"/>
</dbReference>
<dbReference type="KEGG" id="cdu:CD36_41670"/>
<dbReference type="SUPFAM" id="SSF55979">
    <property type="entry name" value="DNA clamp"/>
    <property type="match status" value="2"/>
</dbReference>
<dbReference type="NCBIfam" id="TIGR00590">
    <property type="entry name" value="pcna"/>
    <property type="match status" value="1"/>
</dbReference>
<accession>B9WFM8</accession>
<dbReference type="Proteomes" id="UP000002605">
    <property type="component" value="Chromosome 4"/>
</dbReference>
<dbReference type="PROSITE" id="PS01251">
    <property type="entry name" value="PCNA_1"/>
    <property type="match status" value="1"/>
</dbReference>
<dbReference type="AlphaFoldDB" id="B9WFM8"/>
<dbReference type="PROSITE" id="PS00293">
    <property type="entry name" value="PCNA_2"/>
    <property type="match status" value="1"/>
</dbReference>
<dbReference type="HOGENOM" id="CLU_043978_3_0_1"/>
<evidence type="ECO:0000256" key="2">
    <source>
        <dbReference type="ARBA" id="ARBA00010462"/>
    </source>
</evidence>
<evidence type="ECO:0000313" key="13">
    <source>
        <dbReference type="EMBL" id="CAX42047.1"/>
    </source>
</evidence>
<dbReference type="CDD" id="cd00577">
    <property type="entry name" value="PCNA"/>
    <property type="match status" value="1"/>
</dbReference>
<evidence type="ECO:0000256" key="9">
    <source>
        <dbReference type="SAM" id="Phobius"/>
    </source>
</evidence>
<dbReference type="GO" id="GO:0006272">
    <property type="term" value="P:leading strand elongation"/>
    <property type="evidence" value="ECO:0007669"/>
    <property type="project" value="TreeGrafter"/>
</dbReference>